<evidence type="ECO:0000313" key="1">
    <source>
        <dbReference type="EMBL" id="SDJ79614.1"/>
    </source>
</evidence>
<proteinExistence type="predicted"/>
<protein>
    <recommendedName>
        <fullName evidence="3">BH0509 family protein</fullName>
    </recommendedName>
</protein>
<dbReference type="Proteomes" id="UP000198694">
    <property type="component" value="Unassembled WGS sequence"/>
</dbReference>
<evidence type="ECO:0000313" key="2">
    <source>
        <dbReference type="Proteomes" id="UP000198694"/>
    </source>
</evidence>
<reference evidence="1 2" key="1">
    <citation type="submission" date="2016-10" db="EMBL/GenBank/DDBJ databases">
        <authorList>
            <person name="de Groot N.N."/>
        </authorList>
    </citation>
    <scope>NUCLEOTIDE SEQUENCE [LARGE SCALE GENOMIC DNA]</scope>
    <source>
        <strain evidence="1 2">CGMCC 1.6502</strain>
    </source>
</reference>
<accession>A0A1G8WMT9</accession>
<name>A0A1G8WMT9_9BACI</name>
<dbReference type="RefSeq" id="WP_175559230.1">
    <property type="nucleotide sequence ID" value="NZ_FNFL01000001.1"/>
</dbReference>
<evidence type="ECO:0008006" key="3">
    <source>
        <dbReference type="Google" id="ProtNLM"/>
    </source>
</evidence>
<keyword evidence="2" id="KW-1185">Reference proteome</keyword>
<organism evidence="1 2">
    <name type="scientific">Sediminibacillus albus</name>
    <dbReference type="NCBI Taxonomy" id="407036"/>
    <lineage>
        <taxon>Bacteria</taxon>
        <taxon>Bacillati</taxon>
        <taxon>Bacillota</taxon>
        <taxon>Bacilli</taxon>
        <taxon>Bacillales</taxon>
        <taxon>Bacillaceae</taxon>
        <taxon>Sediminibacillus</taxon>
    </lineage>
</organism>
<dbReference type="AlphaFoldDB" id="A0A1G8WMT9"/>
<dbReference type="EMBL" id="FNFL01000001">
    <property type="protein sequence ID" value="SDJ79614.1"/>
    <property type="molecule type" value="Genomic_DNA"/>
</dbReference>
<sequence>MSQVLRSELEHDLCELASLNEKTVKNMTDTEVEYYHWLYLEESVYDLM</sequence>
<gene>
    <name evidence="1" type="ORF">SAMN05216243_0896</name>
</gene>